<keyword evidence="3" id="KW-1185">Reference proteome</keyword>
<keyword evidence="1" id="KW-0812">Transmembrane</keyword>
<feature type="transmembrane region" description="Helical" evidence="1">
    <location>
        <begin position="70"/>
        <end position="92"/>
    </location>
</feature>
<dbReference type="AlphaFoldDB" id="A0A9X2GGB4"/>
<keyword evidence="1" id="KW-0472">Membrane</keyword>
<proteinExistence type="predicted"/>
<comment type="caution">
    <text evidence="2">The sequence shown here is derived from an EMBL/GenBank/DDBJ whole genome shotgun (WGS) entry which is preliminary data.</text>
</comment>
<dbReference type="Proteomes" id="UP001139648">
    <property type="component" value="Unassembled WGS sequence"/>
</dbReference>
<evidence type="ECO:0000256" key="1">
    <source>
        <dbReference type="SAM" id="Phobius"/>
    </source>
</evidence>
<feature type="transmembrane region" description="Helical" evidence="1">
    <location>
        <begin position="31"/>
        <end position="50"/>
    </location>
</feature>
<organism evidence="2 3">
    <name type="scientific">Nonomuraea thailandensis</name>
    <dbReference type="NCBI Taxonomy" id="1188745"/>
    <lineage>
        <taxon>Bacteria</taxon>
        <taxon>Bacillati</taxon>
        <taxon>Actinomycetota</taxon>
        <taxon>Actinomycetes</taxon>
        <taxon>Streptosporangiales</taxon>
        <taxon>Streptosporangiaceae</taxon>
        <taxon>Nonomuraea</taxon>
    </lineage>
</organism>
<accession>A0A9X2GGB4</accession>
<evidence type="ECO:0000313" key="2">
    <source>
        <dbReference type="EMBL" id="MCP2358037.1"/>
    </source>
</evidence>
<name>A0A9X2GGB4_9ACTN</name>
<keyword evidence="1" id="KW-1133">Transmembrane helix</keyword>
<dbReference type="RefSeq" id="WP_253745132.1">
    <property type="nucleotide sequence ID" value="NZ_BAABKA010000067.1"/>
</dbReference>
<protein>
    <submittedName>
        <fullName evidence="2">Uncharacterized protein</fullName>
    </submittedName>
</protein>
<evidence type="ECO:0000313" key="3">
    <source>
        <dbReference type="Proteomes" id="UP001139648"/>
    </source>
</evidence>
<reference evidence="2" key="1">
    <citation type="submission" date="2022-06" db="EMBL/GenBank/DDBJ databases">
        <title>Sequencing the genomes of 1000 actinobacteria strains.</title>
        <authorList>
            <person name="Klenk H.-P."/>
        </authorList>
    </citation>
    <scope>NUCLEOTIDE SEQUENCE</scope>
    <source>
        <strain evidence="2">DSM 46694</strain>
    </source>
</reference>
<sequence length="103" mass="11476">MADRRFPGATRARLRRDNAIGADRNPAWRNWLTAAVAAWIVFTHLAGIVAGDPQSLAAEAWGWGVGAQWFEHWLVLGVMLAVLAFAIESLAFRHRGRLRRGND</sequence>
<dbReference type="EMBL" id="JAMZEB010000002">
    <property type="protein sequence ID" value="MCP2358037.1"/>
    <property type="molecule type" value="Genomic_DNA"/>
</dbReference>
<gene>
    <name evidence="2" type="ORF">HD597_005057</name>
</gene>